<dbReference type="InterPro" id="IPR013087">
    <property type="entry name" value="Znf_C2H2_type"/>
</dbReference>
<organism evidence="10 11">
    <name type="scientific">Absidia repens</name>
    <dbReference type="NCBI Taxonomy" id="90262"/>
    <lineage>
        <taxon>Eukaryota</taxon>
        <taxon>Fungi</taxon>
        <taxon>Fungi incertae sedis</taxon>
        <taxon>Mucoromycota</taxon>
        <taxon>Mucoromycotina</taxon>
        <taxon>Mucoromycetes</taxon>
        <taxon>Mucorales</taxon>
        <taxon>Cunninghamellaceae</taxon>
        <taxon>Absidia</taxon>
    </lineage>
</organism>
<dbReference type="GO" id="GO:0000978">
    <property type="term" value="F:RNA polymerase II cis-regulatory region sequence-specific DNA binding"/>
    <property type="evidence" value="ECO:0007669"/>
    <property type="project" value="TreeGrafter"/>
</dbReference>
<dbReference type="GO" id="GO:0008270">
    <property type="term" value="F:zinc ion binding"/>
    <property type="evidence" value="ECO:0007669"/>
    <property type="project" value="UniProtKB-KW"/>
</dbReference>
<feature type="domain" description="C2H2-type" evidence="9">
    <location>
        <begin position="174"/>
        <end position="201"/>
    </location>
</feature>
<dbReference type="GO" id="GO:0000981">
    <property type="term" value="F:DNA-binding transcription factor activity, RNA polymerase II-specific"/>
    <property type="evidence" value="ECO:0007669"/>
    <property type="project" value="TreeGrafter"/>
</dbReference>
<dbReference type="FunFam" id="3.30.160.60:FF:000690">
    <property type="entry name" value="Zinc finger protein 354C"/>
    <property type="match status" value="1"/>
</dbReference>
<feature type="compositionally biased region" description="Low complexity" evidence="8">
    <location>
        <begin position="41"/>
        <end position="51"/>
    </location>
</feature>
<dbReference type="Pfam" id="PF00096">
    <property type="entry name" value="zf-C2H2"/>
    <property type="match status" value="2"/>
</dbReference>
<evidence type="ECO:0000256" key="7">
    <source>
        <dbReference type="PROSITE-ProRule" id="PRU00042"/>
    </source>
</evidence>
<feature type="region of interest" description="Disordered" evidence="8">
    <location>
        <begin position="16"/>
        <end position="64"/>
    </location>
</feature>
<evidence type="ECO:0000256" key="5">
    <source>
        <dbReference type="ARBA" id="ARBA00022833"/>
    </source>
</evidence>
<evidence type="ECO:0000256" key="1">
    <source>
        <dbReference type="ARBA" id="ARBA00004123"/>
    </source>
</evidence>
<dbReference type="SMART" id="SM00355">
    <property type="entry name" value="ZnF_C2H2"/>
    <property type="match status" value="2"/>
</dbReference>
<evidence type="ECO:0000256" key="8">
    <source>
        <dbReference type="SAM" id="MobiDB-lite"/>
    </source>
</evidence>
<evidence type="ECO:0000313" key="11">
    <source>
        <dbReference type="Proteomes" id="UP000193560"/>
    </source>
</evidence>
<dbReference type="FunFam" id="3.30.160.60:FF:001498">
    <property type="entry name" value="Zinc finger protein 404"/>
    <property type="match status" value="1"/>
</dbReference>
<dbReference type="Proteomes" id="UP000193560">
    <property type="component" value="Unassembled WGS sequence"/>
</dbReference>
<evidence type="ECO:0000256" key="4">
    <source>
        <dbReference type="ARBA" id="ARBA00022771"/>
    </source>
</evidence>
<dbReference type="STRING" id="90262.A0A1X2IQS0"/>
<evidence type="ECO:0000313" key="10">
    <source>
        <dbReference type="EMBL" id="ORZ20612.1"/>
    </source>
</evidence>
<keyword evidence="5" id="KW-0862">Zinc</keyword>
<dbReference type="EMBL" id="MCGE01000006">
    <property type="protein sequence ID" value="ORZ20612.1"/>
    <property type="molecule type" value="Genomic_DNA"/>
</dbReference>
<evidence type="ECO:0000256" key="3">
    <source>
        <dbReference type="ARBA" id="ARBA00022737"/>
    </source>
</evidence>
<dbReference type="PANTHER" id="PTHR23235:SF120">
    <property type="entry name" value="KRUPPEL-LIKE FACTOR 15"/>
    <property type="match status" value="1"/>
</dbReference>
<keyword evidence="3" id="KW-0677">Repeat</keyword>
<keyword evidence="11" id="KW-1185">Reference proteome</keyword>
<dbReference type="Gene3D" id="3.30.160.60">
    <property type="entry name" value="Classic Zinc Finger"/>
    <property type="match status" value="2"/>
</dbReference>
<protein>
    <recommendedName>
        <fullName evidence="9">C2H2-type domain-containing protein</fullName>
    </recommendedName>
</protein>
<feature type="domain" description="C2H2-type" evidence="9">
    <location>
        <begin position="146"/>
        <end position="173"/>
    </location>
</feature>
<comment type="caution">
    <text evidence="10">The sequence shown here is derived from an EMBL/GenBank/DDBJ whole genome shotgun (WGS) entry which is preliminary data.</text>
</comment>
<name>A0A1X2IQS0_9FUNG</name>
<gene>
    <name evidence="10" type="ORF">BCR42DRAFT_409153</name>
</gene>
<reference evidence="10 11" key="1">
    <citation type="submission" date="2016-07" db="EMBL/GenBank/DDBJ databases">
        <title>Pervasive Adenine N6-methylation of Active Genes in Fungi.</title>
        <authorList>
            <consortium name="DOE Joint Genome Institute"/>
            <person name="Mondo S.J."/>
            <person name="Dannebaum R.O."/>
            <person name="Kuo R.C."/>
            <person name="Labutti K."/>
            <person name="Haridas S."/>
            <person name="Kuo A."/>
            <person name="Salamov A."/>
            <person name="Ahrendt S.R."/>
            <person name="Lipzen A."/>
            <person name="Sullivan W."/>
            <person name="Andreopoulos W.B."/>
            <person name="Clum A."/>
            <person name="Lindquist E."/>
            <person name="Daum C."/>
            <person name="Ramamoorthy G.K."/>
            <person name="Gryganskyi A."/>
            <person name="Culley D."/>
            <person name="Magnuson J.K."/>
            <person name="James T.Y."/>
            <person name="O'Malley M.A."/>
            <person name="Stajich J.E."/>
            <person name="Spatafora J.W."/>
            <person name="Visel A."/>
            <person name="Grigoriev I.V."/>
        </authorList>
    </citation>
    <scope>NUCLEOTIDE SEQUENCE [LARGE SCALE GENOMIC DNA]</scope>
    <source>
        <strain evidence="10 11">NRRL 1336</strain>
    </source>
</reference>
<evidence type="ECO:0000259" key="9">
    <source>
        <dbReference type="PROSITE" id="PS50157"/>
    </source>
</evidence>
<dbReference type="AlphaFoldDB" id="A0A1X2IQS0"/>
<sequence>MSSIYPQHYHDQRGMMISLPLSPPSHGHDSIINHHDTKPDTTTFSSPSSTSSPPPSYYLTNGDSSSNNTFAVNHPPLPLPTFTSVNHHVSTLLNSTTTDHHPDTQVFYPTTSSAHPAMMISMDTHTYPQQQHAPSSPSQRQLGRPYPCRVCFRAFSRKHDLQRHHRVHTGAKPYLCPSCKKAFARTDALKRHLRMEDKCRLSSEIQALKETGKRLYRNL</sequence>
<dbReference type="OrthoDB" id="8922241at2759"/>
<dbReference type="PROSITE" id="PS50157">
    <property type="entry name" value="ZINC_FINGER_C2H2_2"/>
    <property type="match status" value="2"/>
</dbReference>
<keyword evidence="6" id="KW-0539">Nucleus</keyword>
<evidence type="ECO:0000256" key="6">
    <source>
        <dbReference type="ARBA" id="ARBA00023242"/>
    </source>
</evidence>
<dbReference type="SUPFAM" id="SSF57667">
    <property type="entry name" value="beta-beta-alpha zinc fingers"/>
    <property type="match status" value="1"/>
</dbReference>
<proteinExistence type="predicted"/>
<accession>A0A1X2IQS0</accession>
<comment type="subcellular location">
    <subcellularLocation>
        <location evidence="1">Nucleus</location>
    </subcellularLocation>
</comment>
<dbReference type="InterPro" id="IPR036236">
    <property type="entry name" value="Znf_C2H2_sf"/>
</dbReference>
<dbReference type="GO" id="GO:0005634">
    <property type="term" value="C:nucleus"/>
    <property type="evidence" value="ECO:0007669"/>
    <property type="project" value="UniProtKB-SubCell"/>
</dbReference>
<evidence type="ECO:0000256" key="2">
    <source>
        <dbReference type="ARBA" id="ARBA00022723"/>
    </source>
</evidence>
<keyword evidence="2" id="KW-0479">Metal-binding</keyword>
<feature type="compositionally biased region" description="Basic and acidic residues" evidence="8">
    <location>
        <begin position="26"/>
        <end position="39"/>
    </location>
</feature>
<dbReference type="PANTHER" id="PTHR23235">
    <property type="entry name" value="KRUEPPEL-LIKE TRANSCRIPTION FACTOR"/>
    <property type="match status" value="1"/>
</dbReference>
<dbReference type="PROSITE" id="PS00028">
    <property type="entry name" value="ZINC_FINGER_C2H2_1"/>
    <property type="match status" value="1"/>
</dbReference>
<keyword evidence="4 7" id="KW-0863">Zinc-finger</keyword>